<name>D6SPN2_9BACT</name>
<dbReference type="Proteomes" id="UP000005496">
    <property type="component" value="Unassembled WGS sequence"/>
</dbReference>
<gene>
    <name evidence="2" type="ORF">Dthio_PD2080</name>
</gene>
<evidence type="ECO:0000256" key="1">
    <source>
        <dbReference type="SAM" id="MobiDB-lite"/>
    </source>
</evidence>
<feature type="region of interest" description="Disordered" evidence="1">
    <location>
        <begin position="1"/>
        <end position="23"/>
    </location>
</feature>
<sequence>MPQTGKEGSNGKTEEEEEKEGQKRRQNKKYFFFSLLEEDTRIRYKQFQTGIIKTYSGWRSHADGEYTYWGLNLPGMVKWWMDFSDTPKGYSFVSTKYNCAAVVAQCLLEGCADAYIDIKQPKMYYTPNDISALADKLVNRLDDLNIESRRLINNSRQSLDRPGIWTSEEFYKASYAGRFARRKGQVASIDDLLKEYHKAGPWDKNNFPQKFTALARMMQNVLDHRQKKAGSDRGSAVETLGLQIIAELSSEELLIAQNNNAGGSLAALLSLCEEGNNRTLDQSFKKAKKF</sequence>
<reference evidence="2" key="1">
    <citation type="submission" date="2010-05" db="EMBL/GenBank/DDBJ databases">
        <title>The draft genome of Desulfonatronospira thiodismutans ASO3-1.</title>
        <authorList>
            <consortium name="US DOE Joint Genome Institute (JGI-PGF)"/>
            <person name="Lucas S."/>
            <person name="Copeland A."/>
            <person name="Lapidus A."/>
            <person name="Cheng J.-F."/>
            <person name="Bruce D."/>
            <person name="Goodwin L."/>
            <person name="Pitluck S."/>
            <person name="Chertkov O."/>
            <person name="Brettin T."/>
            <person name="Detter J.C."/>
            <person name="Han C."/>
            <person name="Land M.L."/>
            <person name="Hauser L."/>
            <person name="Kyrpides N."/>
            <person name="Mikhailova N."/>
            <person name="Muyzer G."/>
            <person name="Woyke T."/>
        </authorList>
    </citation>
    <scope>NUCLEOTIDE SEQUENCE [LARGE SCALE GENOMIC DNA]</scope>
    <source>
        <strain evidence="2">ASO3-1</strain>
    </source>
</reference>
<organism evidence="2 3">
    <name type="scientific">Desulfonatronospira thiodismutans ASO3-1</name>
    <dbReference type="NCBI Taxonomy" id="555779"/>
    <lineage>
        <taxon>Bacteria</taxon>
        <taxon>Pseudomonadati</taxon>
        <taxon>Thermodesulfobacteriota</taxon>
        <taxon>Desulfovibrionia</taxon>
        <taxon>Desulfovibrionales</taxon>
        <taxon>Desulfonatronovibrionaceae</taxon>
        <taxon>Desulfonatronospira</taxon>
    </lineage>
</organism>
<proteinExistence type="predicted"/>
<protein>
    <submittedName>
        <fullName evidence="2">Uncharacterized protein</fullName>
    </submittedName>
</protein>
<feature type="compositionally biased region" description="Low complexity" evidence="1">
    <location>
        <begin position="1"/>
        <end position="11"/>
    </location>
</feature>
<keyword evidence="3" id="KW-1185">Reference proteome</keyword>
<evidence type="ECO:0000313" key="3">
    <source>
        <dbReference type="Proteomes" id="UP000005496"/>
    </source>
</evidence>
<dbReference type="EMBL" id="ACJN02000002">
    <property type="protein sequence ID" value="EFI34708.1"/>
    <property type="molecule type" value="Genomic_DNA"/>
</dbReference>
<evidence type="ECO:0000313" key="2">
    <source>
        <dbReference type="EMBL" id="EFI34708.1"/>
    </source>
</evidence>
<accession>D6SPN2</accession>
<dbReference type="AlphaFoldDB" id="D6SPN2"/>
<comment type="caution">
    <text evidence="2">The sequence shown here is derived from an EMBL/GenBank/DDBJ whole genome shotgun (WGS) entry which is preliminary data.</text>
</comment>